<dbReference type="PANTHER" id="PTHR12706:SF13">
    <property type="entry name" value="PROTEIN FORGETTER 1"/>
    <property type="match status" value="1"/>
</dbReference>
<feature type="region of interest" description="Disordered" evidence="4">
    <location>
        <begin position="1828"/>
        <end position="1963"/>
    </location>
</feature>
<dbReference type="OrthoDB" id="421838at2759"/>
<comment type="caution">
    <text evidence="8">The sequence shown here is derived from an EMBL/GenBank/DDBJ whole genome shotgun (WGS) entry which is preliminary data.</text>
</comment>
<reference evidence="8" key="2">
    <citation type="submission" date="2020-11" db="EMBL/GenBank/DDBJ databases">
        <authorList>
            <person name="Cecchin M."/>
            <person name="Marcolungo L."/>
            <person name="Rossato M."/>
            <person name="Girolomoni L."/>
            <person name="Cosentino E."/>
            <person name="Cuine S."/>
            <person name="Li-Beisson Y."/>
            <person name="Delledonne M."/>
            <person name="Ballottari M."/>
        </authorList>
    </citation>
    <scope>NUCLEOTIDE SEQUENCE</scope>
    <source>
        <strain evidence="8">211/11P</strain>
        <tissue evidence="8">Whole cell</tissue>
    </source>
</reference>
<feature type="compositionally biased region" description="Low complexity" evidence="4">
    <location>
        <begin position="1383"/>
        <end position="1394"/>
    </location>
</feature>
<dbReference type="Pfam" id="PF25373">
    <property type="entry name" value="SBNO"/>
    <property type="match status" value="1"/>
</dbReference>
<feature type="compositionally biased region" description="Low complexity" evidence="4">
    <location>
        <begin position="768"/>
        <end position="786"/>
    </location>
</feature>
<reference evidence="8" key="1">
    <citation type="journal article" date="2019" name="Plant J.">
        <title>Chlorella vulgaris genome assembly and annotation reveals the molecular basis for metabolic acclimation to high light conditions.</title>
        <authorList>
            <person name="Cecchin M."/>
            <person name="Marcolungo L."/>
            <person name="Rossato M."/>
            <person name="Girolomoni L."/>
            <person name="Cosentino E."/>
            <person name="Cuine S."/>
            <person name="Li-Beisson Y."/>
            <person name="Delledonne M."/>
            <person name="Ballottari M."/>
        </authorList>
    </citation>
    <scope>NUCLEOTIDE SEQUENCE</scope>
    <source>
        <strain evidence="8">211/11P</strain>
    </source>
</reference>
<feature type="compositionally biased region" description="Low complexity" evidence="4">
    <location>
        <begin position="1505"/>
        <end position="1532"/>
    </location>
</feature>
<proteinExistence type="inferred from homology"/>
<keyword evidence="2" id="KW-0805">Transcription regulation</keyword>
<feature type="domain" description="Strawberry notch AAA" evidence="6">
    <location>
        <begin position="269"/>
        <end position="573"/>
    </location>
</feature>
<evidence type="ECO:0000256" key="3">
    <source>
        <dbReference type="ARBA" id="ARBA00023163"/>
    </source>
</evidence>
<dbReference type="FunFam" id="3.40.50.300:FF:000342">
    <property type="entry name" value="Protein strawberry notch homolog 2"/>
    <property type="match status" value="1"/>
</dbReference>
<feature type="region of interest" description="Disordered" evidence="4">
    <location>
        <begin position="1380"/>
        <end position="1588"/>
    </location>
</feature>
<dbReference type="GO" id="GO:0006355">
    <property type="term" value="P:regulation of DNA-templated transcription"/>
    <property type="evidence" value="ECO:0007669"/>
    <property type="project" value="InterPro"/>
</dbReference>
<dbReference type="InterPro" id="IPR057332">
    <property type="entry name" value="SBNO_a/b_dom"/>
</dbReference>
<feature type="compositionally biased region" description="Gly residues" evidence="4">
    <location>
        <begin position="1830"/>
        <end position="1843"/>
    </location>
</feature>
<gene>
    <name evidence="8" type="ORF">D9Q98_003563</name>
</gene>
<dbReference type="PANTHER" id="PTHR12706">
    <property type="entry name" value="STRAWBERRY NOTCH-RELATED"/>
    <property type="match status" value="1"/>
</dbReference>
<dbReference type="Pfam" id="PF13872">
    <property type="entry name" value="AAA_34"/>
    <property type="match status" value="1"/>
</dbReference>
<evidence type="ECO:0000313" key="9">
    <source>
        <dbReference type="Proteomes" id="UP001055712"/>
    </source>
</evidence>
<protein>
    <recommendedName>
        <fullName evidence="10">Strawberry notch</fullName>
    </recommendedName>
</protein>
<dbReference type="EMBL" id="SIDB01000004">
    <property type="protein sequence ID" value="KAI3433756.1"/>
    <property type="molecule type" value="Genomic_DNA"/>
</dbReference>
<keyword evidence="9" id="KW-1185">Reference proteome</keyword>
<dbReference type="InterPro" id="IPR027417">
    <property type="entry name" value="P-loop_NTPase"/>
</dbReference>
<feature type="compositionally biased region" description="Low complexity" evidence="4">
    <location>
        <begin position="797"/>
        <end position="819"/>
    </location>
</feature>
<dbReference type="InterPro" id="IPR026937">
    <property type="entry name" value="SBNO_Helicase_C_dom"/>
</dbReference>
<accession>A0A9D4YZ52</accession>
<feature type="compositionally biased region" description="Low complexity" evidence="4">
    <location>
        <begin position="876"/>
        <end position="889"/>
    </location>
</feature>
<feature type="region of interest" description="Disordered" evidence="4">
    <location>
        <begin position="759"/>
        <end position="935"/>
    </location>
</feature>
<feature type="compositionally biased region" description="Basic and acidic residues" evidence="4">
    <location>
        <begin position="917"/>
        <end position="935"/>
    </location>
</feature>
<dbReference type="InterPro" id="IPR026741">
    <property type="entry name" value="SNO"/>
</dbReference>
<dbReference type="GO" id="GO:0031490">
    <property type="term" value="F:chromatin DNA binding"/>
    <property type="evidence" value="ECO:0007669"/>
    <property type="project" value="TreeGrafter"/>
</dbReference>
<evidence type="ECO:0000259" key="6">
    <source>
        <dbReference type="Pfam" id="PF13872"/>
    </source>
</evidence>
<dbReference type="GO" id="GO:0005634">
    <property type="term" value="C:nucleus"/>
    <property type="evidence" value="ECO:0007669"/>
    <property type="project" value="TreeGrafter"/>
</dbReference>
<feature type="compositionally biased region" description="Low complexity" evidence="4">
    <location>
        <begin position="902"/>
        <end position="916"/>
    </location>
</feature>
<evidence type="ECO:0000259" key="7">
    <source>
        <dbReference type="Pfam" id="PF25373"/>
    </source>
</evidence>
<evidence type="ECO:0000259" key="5">
    <source>
        <dbReference type="Pfam" id="PF13871"/>
    </source>
</evidence>
<dbReference type="Proteomes" id="UP001055712">
    <property type="component" value="Unassembled WGS sequence"/>
</dbReference>
<dbReference type="InterPro" id="IPR039187">
    <property type="entry name" value="SNO_AAA"/>
</dbReference>
<feature type="region of interest" description="Disordered" evidence="4">
    <location>
        <begin position="151"/>
        <end position="188"/>
    </location>
</feature>
<name>A0A9D4YZ52_CHLVU</name>
<dbReference type="SUPFAM" id="SSF52540">
    <property type="entry name" value="P-loop containing nucleoside triphosphate hydrolases"/>
    <property type="match status" value="2"/>
</dbReference>
<evidence type="ECO:0000313" key="8">
    <source>
        <dbReference type="EMBL" id="KAI3433756.1"/>
    </source>
</evidence>
<feature type="domain" description="Strawberry notch helicase C" evidence="5">
    <location>
        <begin position="972"/>
        <end position="1282"/>
    </location>
</feature>
<feature type="compositionally biased region" description="Low complexity" evidence="4">
    <location>
        <begin position="73"/>
        <end position="98"/>
    </location>
</feature>
<evidence type="ECO:0000256" key="1">
    <source>
        <dbReference type="ARBA" id="ARBA00006992"/>
    </source>
</evidence>
<feature type="compositionally biased region" description="Basic and acidic residues" evidence="4">
    <location>
        <begin position="1395"/>
        <end position="1407"/>
    </location>
</feature>
<dbReference type="Gene3D" id="3.40.50.300">
    <property type="entry name" value="P-loop containing nucleotide triphosphate hydrolases"/>
    <property type="match status" value="1"/>
</dbReference>
<evidence type="ECO:0000256" key="2">
    <source>
        <dbReference type="ARBA" id="ARBA00023015"/>
    </source>
</evidence>
<keyword evidence="3" id="KW-0804">Transcription</keyword>
<evidence type="ECO:0000256" key="4">
    <source>
        <dbReference type="SAM" id="MobiDB-lite"/>
    </source>
</evidence>
<feature type="compositionally biased region" description="Low complexity" evidence="4">
    <location>
        <begin position="1883"/>
        <end position="1902"/>
    </location>
</feature>
<dbReference type="GO" id="GO:0042393">
    <property type="term" value="F:histone binding"/>
    <property type="evidence" value="ECO:0007669"/>
    <property type="project" value="TreeGrafter"/>
</dbReference>
<feature type="domain" description="SBNO alpha/beta" evidence="7">
    <location>
        <begin position="1610"/>
        <end position="1684"/>
    </location>
</feature>
<dbReference type="Pfam" id="PF13871">
    <property type="entry name" value="Helicase_C_4"/>
    <property type="match status" value="1"/>
</dbReference>
<comment type="similarity">
    <text evidence="1">Belongs to the SBNO family.</text>
</comment>
<sequence>MINPTPPAGTVLQVQCGSCLKIVNVPADHLEPLLHLKMYNCPHCKSRQSIQLAAQQETALRFQARQMMQMLPQSAAGQSRQQEQQQARQQQTPAATASAQLAALQRMAAAAAAAGQGGAQASSAVQAPAAAAVLQALQSMAATHQKAAAAAAARPAAPSNPSAALQQLAQMVQQQQQQQRAGSGPAAAFTQQLTQQQLDLLRQMAQRNASATTAAAAGGVSAQLAQAQLERFLPLTNELNPDEVDDAEDSEVRDTFMEYKPSKLTFGKPHPDAVVETASLAAVEPPDITYKLKAHDALVETLSALQLESVVYACQRHQQMLPDGSRGGFFIGDGAGVGKGRTIAGLILENWKQGRRKHLWLSVGSDLKIDTQRDLDDVGANDMPLHALNKLPYGKLSGHKIGVKEGVMFLTYSSLISSSDRGHTRFKQLLEWCGKDFDGLIVFDESHKAKNLVPDAGMRATQVGLKVREIQLQLPQARVVYCSATGASEPRNMGYMVRLGLWGEGNPAFNDFGRFLEAVQGKNSTGGGTMAALELVAMDMKAQGMYVCRTLSFAGAEFETVEAPLEDPMGAQYAAAAATWNQLFREFLYAEEQAAAGEAAAAVAGGAPSDGGRRRGGFGDARSMTWRSFWAGHQAFFRHMTMAAKVPAVVRMARAAVANGKCAVVGLQSTGEARTADVVADKGEELDDFVSGPKELLIRLVEHYYPLPPNPNALEEEADSESDEDFHTAAVAEAVARNAIEGRNQVYRGAKARAVRYKEWSESEDIGDSSAGAAGSDSDSSASSDDGQPKNGGSGRRQGASGSTAAASAQKQQRSGKSGSRQDDSGGRSKGSGVADGTTGRRRAARQQRRSRQQRSRSSGEDSGEEYDPTAKRDSASSSGSSSGDSSSSSDDDNEKPSSQGQQQEADGQQQQQAKEAAAEKAKRKEARQEAKRAEEEARAAKRALAEAAYAAAVKRKEAVMAAVQQLELPNNPLDTLIDQLGGPNEVAEMTGRKGRLVRSKSSAGVVFEARNASGVSAGATLEMINVHERELFLAGKKLIAIISEAASAGISLHADRRAVNQRRRVHLTLELPWSADKAIQQFGRTHRANQAHGPQYRLIFTPLGGERRFAAAVARRLESLGALTQGDRRAGPSLSAFNYESVWGQRALREMYRAIMRDIRVPLATPQPCKPGPGGEPPATSLEAFMGKARALLLNCGIIRHNKSVVSASHINEYLSRPDGAPAAVGRIDEKDMADVPRFLNRLLGLAPDAQQALFDFYQVTLEALMDKARREGALDEGIVDVKAHTVCLVGEPRELHRDATTGATSVMYEIEMDRGLPWAAAQQKLEEHCQQLAMAAAGLSSPGAAAIPAILTSIPTAEQEAQEGQEGVAAAALPPVRGELQQQQQPDAQQGKEAVKQEEEKESKQENQQGAEAMQQDEQRSQQPSNGALPGKQEQQELDEPPAAAAAAVKAETGPSPRLAAAGRKRQRQGKAGSDAAAPAQANPEAEAAGKSSPAAKRSKANGAASPGSVGRAAAAAAKPGAKPKALPQQAKRKQSVEAATIDLTLADSDDDGEEDGKAAAGAKAAGKRSKAASSDAAADSDSDAAEVVEVEAGDAGGAVRAPPKRKWESGFYRARQEGINRQVHVMLALQVAGSEPPTFAIYRPATGRSRQIMSQQELKARYLQLEPRVCKPLWEKTYDGATGSAKVLRKRTLHVLGGAVMHCWGAVQHALVRHVKSSERRMRVLRIATTGEHPQRLVGMLIPEPAVDEVVAQLAQRQEREKERAAAAAIVARDAEGDEAAAAAAAAASEGGGSAPAAAPELEAAPAAAEPAAAAAAPAAKAAARAGGAGRGGGGTGGGRGRGRGKAAAQSPVAQRGRRQQPQRGSKQRGATVPENSELSSTASDSSASSDSDAASSASDADEVVGGSSTSSEPEAEQSAHSSDDASTDSGGKARRPKPAPALRLQGARARRSRRGKRGD</sequence>
<organism evidence="8 9">
    <name type="scientific">Chlorella vulgaris</name>
    <name type="common">Green alga</name>
    <dbReference type="NCBI Taxonomy" id="3077"/>
    <lineage>
        <taxon>Eukaryota</taxon>
        <taxon>Viridiplantae</taxon>
        <taxon>Chlorophyta</taxon>
        <taxon>core chlorophytes</taxon>
        <taxon>Trebouxiophyceae</taxon>
        <taxon>Chlorellales</taxon>
        <taxon>Chlorellaceae</taxon>
        <taxon>Chlorella clade</taxon>
        <taxon>Chlorella</taxon>
    </lineage>
</organism>
<feature type="compositionally biased region" description="Basic residues" evidence="4">
    <location>
        <begin position="1952"/>
        <end position="1963"/>
    </location>
</feature>
<feature type="compositionally biased region" description="Low complexity" evidence="4">
    <location>
        <begin position="1478"/>
        <end position="1491"/>
    </location>
</feature>
<feature type="compositionally biased region" description="Basic residues" evidence="4">
    <location>
        <begin position="840"/>
        <end position="855"/>
    </location>
</feature>
<evidence type="ECO:0008006" key="10">
    <source>
        <dbReference type="Google" id="ProtNLM"/>
    </source>
</evidence>
<feature type="region of interest" description="Disordered" evidence="4">
    <location>
        <begin position="71"/>
        <end position="98"/>
    </location>
</feature>